<dbReference type="Proteomes" id="UP000002424">
    <property type="component" value="Chromosome"/>
</dbReference>
<gene>
    <name evidence="1" type="ordered locus">Avin_07610</name>
</gene>
<evidence type="ECO:0000313" key="2">
    <source>
        <dbReference type="Proteomes" id="UP000002424"/>
    </source>
</evidence>
<dbReference type="HOGENOM" id="CLU_3354282_0_0_6"/>
<organism evidence="1 2">
    <name type="scientific">Azotobacter vinelandii (strain DJ / ATCC BAA-1303)</name>
    <dbReference type="NCBI Taxonomy" id="322710"/>
    <lineage>
        <taxon>Bacteria</taxon>
        <taxon>Pseudomonadati</taxon>
        <taxon>Pseudomonadota</taxon>
        <taxon>Gammaproteobacteria</taxon>
        <taxon>Pseudomonadales</taxon>
        <taxon>Pseudomonadaceae</taxon>
        <taxon>Azotobacter</taxon>
    </lineage>
</organism>
<accession>C1DLQ9</accession>
<sequence>MVSVRMFAICLLKREIHLSVSFKRTIIFFAARVYKP</sequence>
<proteinExistence type="predicted"/>
<dbReference type="EnsemblBacteria" id="ACO77007">
    <property type="protein sequence ID" value="ACO77007"/>
    <property type="gene ID" value="Avin_07610"/>
</dbReference>
<name>C1DLQ9_AZOVD</name>
<dbReference type="STRING" id="322710.Avin_07610"/>
<dbReference type="KEGG" id="avn:Avin_07610"/>
<protein>
    <submittedName>
        <fullName evidence="1">Uncharacterized protein</fullName>
    </submittedName>
</protein>
<reference evidence="1 2" key="1">
    <citation type="journal article" date="2009" name="J. Bacteriol.">
        <title>Genome sequence of Azotobacter vinelandii, an obligate aerobe specialized to support diverse anaerobic metabolic processes.</title>
        <authorList>
            <person name="Setubal J.C."/>
            <person name="dos Santos P."/>
            <person name="Goldman B.S."/>
            <person name="Ertesvag H."/>
            <person name="Espin G."/>
            <person name="Rubio L.M."/>
            <person name="Valla S."/>
            <person name="Almeida N.F."/>
            <person name="Balasubramanian D."/>
            <person name="Cromes L."/>
            <person name="Curatti L."/>
            <person name="Du Z."/>
            <person name="Godsy E."/>
            <person name="Goodner B."/>
            <person name="Hellner-Burris K."/>
            <person name="Hernandez J.A."/>
            <person name="Houmiel K."/>
            <person name="Imperial J."/>
            <person name="Kennedy C."/>
            <person name="Larson T.J."/>
            <person name="Latreille P."/>
            <person name="Ligon L.S."/>
            <person name="Lu J."/>
            <person name="Maerk M."/>
            <person name="Miller N.M."/>
            <person name="Norton S."/>
            <person name="O'Carroll I.P."/>
            <person name="Paulsen I."/>
            <person name="Raulfs E.C."/>
            <person name="Roemer R."/>
            <person name="Rosser J."/>
            <person name="Segura D."/>
            <person name="Slater S."/>
            <person name="Stricklin S.L."/>
            <person name="Studholme D.J."/>
            <person name="Sun J."/>
            <person name="Viana C.J."/>
            <person name="Wallin E."/>
            <person name="Wang B."/>
            <person name="Wheeler C."/>
            <person name="Zhu H."/>
            <person name="Dean D.R."/>
            <person name="Dixon R."/>
            <person name="Wood D."/>
        </authorList>
    </citation>
    <scope>NUCLEOTIDE SEQUENCE [LARGE SCALE GENOMIC DNA]</scope>
    <source>
        <strain evidence="2">DJ / ATCC BAA-1303</strain>
    </source>
</reference>
<keyword evidence="2" id="KW-1185">Reference proteome</keyword>
<evidence type="ECO:0000313" key="1">
    <source>
        <dbReference type="EMBL" id="ACO77007.1"/>
    </source>
</evidence>
<dbReference type="EMBL" id="CP001157">
    <property type="protein sequence ID" value="ACO77007.1"/>
    <property type="molecule type" value="Genomic_DNA"/>
</dbReference>
<dbReference type="AlphaFoldDB" id="C1DLQ9"/>